<organism evidence="6 7">
    <name type="scientific">Astatotilapia calliptera</name>
    <name type="common">Eastern happy</name>
    <name type="synonym">Chromis callipterus</name>
    <dbReference type="NCBI Taxonomy" id="8154"/>
    <lineage>
        <taxon>Eukaryota</taxon>
        <taxon>Metazoa</taxon>
        <taxon>Chordata</taxon>
        <taxon>Craniata</taxon>
        <taxon>Vertebrata</taxon>
        <taxon>Euteleostomi</taxon>
        <taxon>Actinopterygii</taxon>
        <taxon>Neopterygii</taxon>
        <taxon>Teleostei</taxon>
        <taxon>Neoteleostei</taxon>
        <taxon>Acanthomorphata</taxon>
        <taxon>Ovalentaria</taxon>
        <taxon>Cichlomorphae</taxon>
        <taxon>Cichliformes</taxon>
        <taxon>Cichlidae</taxon>
        <taxon>African cichlids</taxon>
        <taxon>Pseudocrenilabrinae</taxon>
        <taxon>Haplochromini</taxon>
        <taxon>Astatotilapia</taxon>
    </lineage>
</organism>
<dbReference type="GO" id="GO:0004252">
    <property type="term" value="F:serine-type endopeptidase activity"/>
    <property type="evidence" value="ECO:0007669"/>
    <property type="project" value="InterPro"/>
</dbReference>
<evidence type="ECO:0000259" key="5">
    <source>
        <dbReference type="PROSITE" id="PS50240"/>
    </source>
</evidence>
<dbReference type="Gene3D" id="2.40.10.10">
    <property type="entry name" value="Trypsin-like serine proteases"/>
    <property type="match status" value="1"/>
</dbReference>
<evidence type="ECO:0000256" key="3">
    <source>
        <dbReference type="ARBA" id="ARBA00022825"/>
    </source>
</evidence>
<evidence type="ECO:0000256" key="4">
    <source>
        <dbReference type="ARBA" id="ARBA00023157"/>
    </source>
</evidence>
<dbReference type="InterPro" id="IPR001254">
    <property type="entry name" value="Trypsin_dom"/>
</dbReference>
<accession>A0AAX7UIQ3</accession>
<keyword evidence="3" id="KW-0720">Serine protease</keyword>
<dbReference type="Pfam" id="PF00089">
    <property type="entry name" value="Trypsin"/>
    <property type="match status" value="1"/>
</dbReference>
<dbReference type="AlphaFoldDB" id="A0AAX7UIQ3"/>
<dbReference type="SMART" id="SM00020">
    <property type="entry name" value="Tryp_SPc"/>
    <property type="match status" value="1"/>
</dbReference>
<protein>
    <recommendedName>
        <fullName evidence="5">Peptidase S1 domain-containing protein</fullName>
    </recommendedName>
</protein>
<evidence type="ECO:0000256" key="2">
    <source>
        <dbReference type="ARBA" id="ARBA00022801"/>
    </source>
</evidence>
<dbReference type="InterPro" id="IPR043504">
    <property type="entry name" value="Peptidase_S1_PA_chymotrypsin"/>
</dbReference>
<evidence type="ECO:0000256" key="1">
    <source>
        <dbReference type="ARBA" id="ARBA00022670"/>
    </source>
</evidence>
<dbReference type="InterPro" id="IPR001314">
    <property type="entry name" value="Peptidase_S1A"/>
</dbReference>
<dbReference type="PANTHER" id="PTHR24250:SF66">
    <property type="entry name" value="CHYMOTRYPSIN-LIKE PROTEASE CTRL-1"/>
    <property type="match status" value="1"/>
</dbReference>
<evidence type="ECO:0000313" key="7">
    <source>
        <dbReference type="Proteomes" id="UP000265100"/>
    </source>
</evidence>
<reference evidence="7" key="2">
    <citation type="submission" date="2023-03" db="EMBL/GenBank/DDBJ databases">
        <authorList>
            <consortium name="Wellcome Sanger Institute Data Sharing"/>
        </authorList>
    </citation>
    <scope>NUCLEOTIDE SEQUENCE [LARGE SCALE GENOMIC DNA]</scope>
</reference>
<dbReference type="FunFam" id="2.40.10.10:FF:000118">
    <property type="entry name" value="Chymotrypsinogen A"/>
    <property type="match status" value="1"/>
</dbReference>
<dbReference type="GeneTree" id="ENSGT00940000163017"/>
<dbReference type="PRINTS" id="PR00722">
    <property type="entry name" value="CHYMOTRYPSIN"/>
</dbReference>
<keyword evidence="2" id="KW-0378">Hydrolase</keyword>
<feature type="domain" description="Peptidase S1" evidence="5">
    <location>
        <begin position="124"/>
        <end position="349"/>
    </location>
</feature>
<keyword evidence="1" id="KW-0645">Protease</keyword>
<dbReference type="Ensembl" id="ENSACLT00000082512.1">
    <property type="protein sequence ID" value="ENSACLP00000069244.1"/>
    <property type="gene ID" value="ENSACLG00000005904.2"/>
</dbReference>
<proteinExistence type="predicted"/>
<dbReference type="PROSITE" id="PS50240">
    <property type="entry name" value="TRYPSIN_DOM"/>
    <property type="match status" value="1"/>
</dbReference>
<sequence length="351" mass="38713">MFSGCLTPWVSFRVHDLSTPAAGGVCSEGLLPFPGDQAQVSEDDLIEEGKLFLFSFFLFFNHTIFKLQQKIHQSVYQHVVQVFLFCPFLHVGVTEECGKQQSSGCDQTPGLAEISLSVDGVLSVVNVTESCPFLWPWQVSLQFNGRHYCSGALIHPHWVITAKHCGVRAKEDVAVLGLHDIKFLPVQTILVDKVFNPPQKTGFPPKSNLALLHLSSAARLGSEVSPVCVPDEDDDLDDTWSCITAGWGATKAKEGVDPDRLHHAGLTLVNATSCRQKWGGFVTDSHICSHPAGSTSCMGDAGAPLFCQKYGTYFLFGVVTWGSWHCDSEKPAIFTRVSDYQSWIRKMIFKF</sequence>
<reference evidence="6" key="4">
    <citation type="submission" date="2025-09" db="UniProtKB">
        <authorList>
            <consortium name="Ensembl"/>
        </authorList>
    </citation>
    <scope>IDENTIFICATION</scope>
</reference>
<keyword evidence="7" id="KW-1185">Reference proteome</keyword>
<dbReference type="CDD" id="cd00190">
    <property type="entry name" value="Tryp_SPc"/>
    <property type="match status" value="1"/>
</dbReference>
<reference evidence="6 7" key="1">
    <citation type="submission" date="2018-05" db="EMBL/GenBank/DDBJ databases">
        <authorList>
            <person name="Datahose"/>
        </authorList>
    </citation>
    <scope>NUCLEOTIDE SEQUENCE</scope>
</reference>
<dbReference type="Proteomes" id="UP000265100">
    <property type="component" value="Chromosome 17"/>
</dbReference>
<keyword evidence="4" id="KW-1015">Disulfide bond</keyword>
<dbReference type="PANTHER" id="PTHR24250">
    <property type="entry name" value="CHYMOTRYPSIN-RELATED"/>
    <property type="match status" value="1"/>
</dbReference>
<reference evidence="6" key="3">
    <citation type="submission" date="2025-08" db="UniProtKB">
        <authorList>
            <consortium name="Ensembl"/>
        </authorList>
    </citation>
    <scope>IDENTIFICATION</scope>
</reference>
<dbReference type="SUPFAM" id="SSF50494">
    <property type="entry name" value="Trypsin-like serine proteases"/>
    <property type="match status" value="1"/>
</dbReference>
<dbReference type="GO" id="GO:0006508">
    <property type="term" value="P:proteolysis"/>
    <property type="evidence" value="ECO:0007669"/>
    <property type="project" value="UniProtKB-KW"/>
</dbReference>
<dbReference type="InterPro" id="IPR009003">
    <property type="entry name" value="Peptidase_S1_PA"/>
</dbReference>
<evidence type="ECO:0000313" key="6">
    <source>
        <dbReference type="Ensembl" id="ENSACLP00000069244.1"/>
    </source>
</evidence>
<name>A0AAX7UIQ3_ASTCA</name>